<dbReference type="Pfam" id="PF01844">
    <property type="entry name" value="HNH"/>
    <property type="match status" value="1"/>
</dbReference>
<keyword evidence="2" id="KW-0540">Nuclease</keyword>
<comment type="caution">
    <text evidence="2">The sequence shown here is derived from an EMBL/GenBank/DDBJ whole genome shotgun (WGS) entry which is preliminary data.</text>
</comment>
<proteinExistence type="predicted"/>
<dbReference type="EMBL" id="JAJHNU010000006">
    <property type="protein sequence ID" value="MDN4122851.1"/>
    <property type="molecule type" value="Genomic_DNA"/>
</dbReference>
<feature type="domain" description="HNH" evidence="1">
    <location>
        <begin position="66"/>
        <end position="113"/>
    </location>
</feature>
<accession>A0ABT8ENG8</accession>
<organism evidence="2 3">
    <name type="scientific">Alcaligenes endophyticus</name>
    <dbReference type="NCBI Taxonomy" id="1929088"/>
    <lineage>
        <taxon>Bacteria</taxon>
        <taxon>Pseudomonadati</taxon>
        <taxon>Pseudomonadota</taxon>
        <taxon>Betaproteobacteria</taxon>
        <taxon>Burkholderiales</taxon>
        <taxon>Alcaligenaceae</taxon>
        <taxon>Alcaligenes</taxon>
    </lineage>
</organism>
<sequence>MARRPQRPCREIDCRQLHRNANGYCDAHQHLVKEWRKKPNESGRGGRPWRRLRDQVLERDGYLCQCDECKPRSLPLVAHEVDHINNKRSADGKLDDRPSNLRAVNRDCHKRITQAQALAARQRAR</sequence>
<keyword evidence="2" id="KW-0378">Hydrolase</keyword>
<reference evidence="2" key="1">
    <citation type="submission" date="2021-11" db="EMBL/GenBank/DDBJ databases">
        <title>Draft genome sequence of Alcaligenes endophyticus type strain CCUG 75668T.</title>
        <authorList>
            <person name="Salva-Serra F."/>
            <person name="Duran R.E."/>
            <person name="Seeger M."/>
            <person name="Moore E.R.B."/>
            <person name="Jaen-Luchoro D."/>
        </authorList>
    </citation>
    <scope>NUCLEOTIDE SEQUENCE</scope>
    <source>
        <strain evidence="2">CCUG 75668</strain>
    </source>
</reference>
<evidence type="ECO:0000313" key="2">
    <source>
        <dbReference type="EMBL" id="MDN4122851.1"/>
    </source>
</evidence>
<dbReference type="Proteomes" id="UP001168613">
    <property type="component" value="Unassembled WGS sequence"/>
</dbReference>
<dbReference type="GO" id="GO:0004519">
    <property type="term" value="F:endonuclease activity"/>
    <property type="evidence" value="ECO:0007669"/>
    <property type="project" value="UniProtKB-KW"/>
</dbReference>
<dbReference type="InterPro" id="IPR002711">
    <property type="entry name" value="HNH"/>
</dbReference>
<keyword evidence="3" id="KW-1185">Reference proteome</keyword>
<name>A0ABT8ENG8_9BURK</name>
<evidence type="ECO:0000313" key="3">
    <source>
        <dbReference type="Proteomes" id="UP001168613"/>
    </source>
</evidence>
<dbReference type="InterPro" id="IPR003615">
    <property type="entry name" value="HNH_nuc"/>
</dbReference>
<evidence type="ECO:0000259" key="1">
    <source>
        <dbReference type="Pfam" id="PF01844"/>
    </source>
</evidence>
<dbReference type="CDD" id="cd00085">
    <property type="entry name" value="HNHc"/>
    <property type="match status" value="1"/>
</dbReference>
<keyword evidence="2" id="KW-0255">Endonuclease</keyword>
<dbReference type="RefSeq" id="WP_266125166.1">
    <property type="nucleotide sequence ID" value="NZ_JAJHNU010000006.1"/>
</dbReference>
<gene>
    <name evidence="2" type="ORF">LMS43_16295</name>
</gene>
<protein>
    <submittedName>
        <fullName evidence="2">HNH endonuclease</fullName>
    </submittedName>
</protein>